<sequence length="191" mass="21423">MPATFSTIFKILSKIKLCDFNMGPPCKQMWTAPHADLDKAFVAWFQELVLSGLIVSVIDFEYQLRLSVGKSHQFSPQNPDSIFNADGMDIFFKLLPNCTLAVRNDPCHDNVQVEYLPPNCTAFFQPLDLDIIQTVKESWQCNLNIFLYKISVHVTGSVLCRGVDTNSTARAKGALHARLPPTPCPCKWTAD</sequence>
<accession>A0A7R9BHB9</accession>
<gene>
    <name evidence="1" type="ORF">NMOB1V02_LOCUS2141</name>
</gene>
<evidence type="ECO:0000313" key="1">
    <source>
        <dbReference type="EMBL" id="CAD7274294.1"/>
    </source>
</evidence>
<dbReference type="EMBL" id="OA882268">
    <property type="protein sequence ID" value="CAD7274294.1"/>
    <property type="molecule type" value="Genomic_DNA"/>
</dbReference>
<keyword evidence="2" id="KW-1185">Reference proteome</keyword>
<dbReference type="OrthoDB" id="9909311at2759"/>
<protein>
    <recommendedName>
        <fullName evidence="3">DDE-1 domain-containing protein</fullName>
    </recommendedName>
</protein>
<name>A0A7R9BHB9_9CRUS</name>
<dbReference type="EMBL" id="CAJPEX010000231">
    <property type="protein sequence ID" value="CAG0914446.1"/>
    <property type="molecule type" value="Genomic_DNA"/>
</dbReference>
<evidence type="ECO:0000313" key="2">
    <source>
        <dbReference type="Proteomes" id="UP000678499"/>
    </source>
</evidence>
<proteinExistence type="predicted"/>
<dbReference type="Proteomes" id="UP000678499">
    <property type="component" value="Unassembled WGS sequence"/>
</dbReference>
<evidence type="ECO:0008006" key="3">
    <source>
        <dbReference type="Google" id="ProtNLM"/>
    </source>
</evidence>
<dbReference type="AlphaFoldDB" id="A0A7R9BHB9"/>
<organism evidence="1">
    <name type="scientific">Notodromas monacha</name>
    <dbReference type="NCBI Taxonomy" id="399045"/>
    <lineage>
        <taxon>Eukaryota</taxon>
        <taxon>Metazoa</taxon>
        <taxon>Ecdysozoa</taxon>
        <taxon>Arthropoda</taxon>
        <taxon>Crustacea</taxon>
        <taxon>Oligostraca</taxon>
        <taxon>Ostracoda</taxon>
        <taxon>Podocopa</taxon>
        <taxon>Podocopida</taxon>
        <taxon>Cypridocopina</taxon>
        <taxon>Cypridoidea</taxon>
        <taxon>Cyprididae</taxon>
        <taxon>Notodromas</taxon>
    </lineage>
</organism>
<reference evidence="1" key="1">
    <citation type="submission" date="2020-11" db="EMBL/GenBank/DDBJ databases">
        <authorList>
            <person name="Tran Van P."/>
        </authorList>
    </citation>
    <scope>NUCLEOTIDE SEQUENCE</scope>
</reference>